<dbReference type="Proteomes" id="UP001396898">
    <property type="component" value="Unassembled WGS sequence"/>
</dbReference>
<protein>
    <submittedName>
        <fullName evidence="1">Uncharacterized protein</fullName>
    </submittedName>
</protein>
<keyword evidence="2" id="KW-1185">Reference proteome</keyword>
<dbReference type="EMBL" id="JAQQWI010000004">
    <property type="protein sequence ID" value="KAK8036594.1"/>
    <property type="molecule type" value="Genomic_DNA"/>
</dbReference>
<evidence type="ECO:0000313" key="2">
    <source>
        <dbReference type="Proteomes" id="UP001396898"/>
    </source>
</evidence>
<organism evidence="1 2">
    <name type="scientific">Apiospora marii</name>
    <dbReference type="NCBI Taxonomy" id="335849"/>
    <lineage>
        <taxon>Eukaryota</taxon>
        <taxon>Fungi</taxon>
        <taxon>Dikarya</taxon>
        <taxon>Ascomycota</taxon>
        <taxon>Pezizomycotina</taxon>
        <taxon>Sordariomycetes</taxon>
        <taxon>Xylariomycetidae</taxon>
        <taxon>Amphisphaeriales</taxon>
        <taxon>Apiosporaceae</taxon>
        <taxon>Apiospora</taxon>
    </lineage>
</organism>
<proteinExistence type="predicted"/>
<sequence>MSSTMMAPVEAFITLSFESVDDQSAILATENPVLRHRVDDEKAVLQWMTANAPKVLESHKPIMKRHGVWVITKTYTSRRCAVAVLSGRSSAITIGLSADVPGLLTLTPTSSWTKGRGNCSTEVHEDKEGVVVFMSGVYFRSKLLSSKLKPARDQSGQKDHVFRGTFVEPNDEADLDVEFELEIQRPDDYTFDALFGI</sequence>
<gene>
    <name evidence="1" type="ORF">PG991_001731</name>
</gene>
<accession>A0ABR1SQJ0</accession>
<name>A0ABR1SQJ0_9PEZI</name>
<evidence type="ECO:0000313" key="1">
    <source>
        <dbReference type="EMBL" id="KAK8036594.1"/>
    </source>
</evidence>
<reference evidence="1 2" key="1">
    <citation type="submission" date="2023-01" db="EMBL/GenBank/DDBJ databases">
        <title>Analysis of 21 Apiospora genomes using comparative genomics revels a genus with tremendous synthesis potential of carbohydrate active enzymes and secondary metabolites.</title>
        <authorList>
            <person name="Sorensen T."/>
        </authorList>
    </citation>
    <scope>NUCLEOTIDE SEQUENCE [LARGE SCALE GENOMIC DNA]</scope>
    <source>
        <strain evidence="1 2">CBS 20057</strain>
    </source>
</reference>
<comment type="caution">
    <text evidence="1">The sequence shown here is derived from an EMBL/GenBank/DDBJ whole genome shotgun (WGS) entry which is preliminary data.</text>
</comment>